<dbReference type="PANTHER" id="PTHR13794:SF58">
    <property type="entry name" value="MITOCHONDRIAL ENOLASE SUPERFAMILY MEMBER 1"/>
    <property type="match status" value="1"/>
</dbReference>
<dbReference type="InterPro" id="IPR029017">
    <property type="entry name" value="Enolase-like_N"/>
</dbReference>
<dbReference type="OrthoDB" id="42605at2157"/>
<dbReference type="PANTHER" id="PTHR13794">
    <property type="entry name" value="ENOLASE SUPERFAMILY, MANDELATE RACEMASE"/>
    <property type="match status" value="1"/>
</dbReference>
<gene>
    <name evidence="5" type="ORF">SAMN04515672_2324</name>
</gene>
<name>A0A1G8YVU7_9EURY</name>
<keyword evidence="3" id="KW-0460">Magnesium</keyword>
<keyword evidence="6" id="KW-1185">Reference proteome</keyword>
<comment type="cofactor">
    <cofactor evidence="1">
        <name>Mg(2+)</name>
        <dbReference type="ChEBI" id="CHEBI:18420"/>
    </cofactor>
</comment>
<dbReference type="Pfam" id="PF02746">
    <property type="entry name" value="MR_MLE_N"/>
    <property type="match status" value="1"/>
</dbReference>
<dbReference type="RefSeq" id="WP_090306008.1">
    <property type="nucleotide sequence ID" value="NZ_FNFE01000002.1"/>
</dbReference>
<evidence type="ECO:0000256" key="2">
    <source>
        <dbReference type="ARBA" id="ARBA00022723"/>
    </source>
</evidence>
<evidence type="ECO:0000313" key="5">
    <source>
        <dbReference type="EMBL" id="SDK06982.1"/>
    </source>
</evidence>
<sequence>MEIDHVESLPVAIPLEEPVSFSNRTLTYRDHAITYVRTESGLEGVGYSLGYEGAELIAEAVESLLEPMLVGEDPRDTERLWREMYDGTVQIGRSGLLLRAISTVDIALWDLKAKAAEQPLYKLLGGYADAVPAYASGGYYRDEKGHEGLRDELRRYVDEGHDVVKMKVGRRSVSEETARVAAARDEIGDDRTLLLDANGAWSTATEAIRACRAFEPYDPYFIEEPVMIDSVEAMAAVNDAIPYPVATGELEGPRYDFERLYSDGAADVLQPDATVCGGITEWLKIAHHAAALDVPIAPHYNWNLHASLVGAIENALWVEYFYRDMDVKVFDDIVEAPLRPDDGGVIPLPDEPGHGVRLDEAAIEQFRTDD</sequence>
<accession>A0A1G8YVU7</accession>
<dbReference type="SMART" id="SM00922">
    <property type="entry name" value="MR_MLE"/>
    <property type="match status" value="1"/>
</dbReference>
<dbReference type="SFLD" id="SFLDG00179">
    <property type="entry name" value="mandelate_racemase"/>
    <property type="match status" value="1"/>
</dbReference>
<dbReference type="GO" id="GO:0000287">
    <property type="term" value="F:magnesium ion binding"/>
    <property type="evidence" value="ECO:0007669"/>
    <property type="project" value="TreeGrafter"/>
</dbReference>
<reference evidence="6" key="1">
    <citation type="submission" date="2016-10" db="EMBL/GenBank/DDBJ databases">
        <authorList>
            <person name="Varghese N."/>
            <person name="Submissions S."/>
        </authorList>
    </citation>
    <scope>NUCLEOTIDE SEQUENCE [LARGE SCALE GENOMIC DNA]</scope>
    <source>
        <strain evidence="6">B4,CECT 8067,JCM 17497</strain>
    </source>
</reference>
<dbReference type="SUPFAM" id="SSF54826">
    <property type="entry name" value="Enolase N-terminal domain-like"/>
    <property type="match status" value="1"/>
</dbReference>
<dbReference type="GO" id="GO:0016836">
    <property type="term" value="F:hydro-lyase activity"/>
    <property type="evidence" value="ECO:0007669"/>
    <property type="project" value="TreeGrafter"/>
</dbReference>
<dbReference type="SUPFAM" id="SSF51604">
    <property type="entry name" value="Enolase C-terminal domain-like"/>
    <property type="match status" value="1"/>
</dbReference>
<evidence type="ECO:0000256" key="3">
    <source>
        <dbReference type="ARBA" id="ARBA00022842"/>
    </source>
</evidence>
<dbReference type="EMBL" id="FNFE01000002">
    <property type="protein sequence ID" value="SDK06982.1"/>
    <property type="molecule type" value="Genomic_DNA"/>
</dbReference>
<dbReference type="Pfam" id="PF13378">
    <property type="entry name" value="MR_MLE_C"/>
    <property type="match status" value="1"/>
</dbReference>
<dbReference type="InterPro" id="IPR029065">
    <property type="entry name" value="Enolase_C-like"/>
</dbReference>
<evidence type="ECO:0000256" key="1">
    <source>
        <dbReference type="ARBA" id="ARBA00001946"/>
    </source>
</evidence>
<proteinExistence type="predicted"/>
<dbReference type="Gene3D" id="3.30.390.10">
    <property type="entry name" value="Enolase-like, N-terminal domain"/>
    <property type="match status" value="1"/>
</dbReference>
<dbReference type="Gene3D" id="3.20.20.120">
    <property type="entry name" value="Enolase-like C-terminal domain"/>
    <property type="match status" value="1"/>
</dbReference>
<dbReference type="STRING" id="1095776.SAMN04515672_2324"/>
<dbReference type="Proteomes" id="UP000198882">
    <property type="component" value="Unassembled WGS sequence"/>
</dbReference>
<keyword evidence="2" id="KW-0479">Metal-binding</keyword>
<evidence type="ECO:0000259" key="4">
    <source>
        <dbReference type="SMART" id="SM00922"/>
    </source>
</evidence>
<dbReference type="CDD" id="cd03316">
    <property type="entry name" value="MR_like"/>
    <property type="match status" value="1"/>
</dbReference>
<protein>
    <submittedName>
        <fullName evidence="5">L-alanine-DL-glutamate epimerase</fullName>
    </submittedName>
</protein>
<dbReference type="SFLD" id="SFLDS00001">
    <property type="entry name" value="Enolase"/>
    <property type="match status" value="1"/>
</dbReference>
<dbReference type="InterPro" id="IPR013342">
    <property type="entry name" value="Mandelate_racemase_C"/>
</dbReference>
<dbReference type="InterPro" id="IPR046945">
    <property type="entry name" value="RHMD-like"/>
</dbReference>
<feature type="domain" description="Mandelate racemase/muconate lactonizing enzyme C-terminal" evidence="4">
    <location>
        <begin position="146"/>
        <end position="244"/>
    </location>
</feature>
<dbReference type="GO" id="GO:0016052">
    <property type="term" value="P:carbohydrate catabolic process"/>
    <property type="evidence" value="ECO:0007669"/>
    <property type="project" value="TreeGrafter"/>
</dbReference>
<organism evidence="5 6">
    <name type="scientific">Natronorubrum texcoconense</name>
    <dbReference type="NCBI Taxonomy" id="1095776"/>
    <lineage>
        <taxon>Archaea</taxon>
        <taxon>Methanobacteriati</taxon>
        <taxon>Methanobacteriota</taxon>
        <taxon>Stenosarchaea group</taxon>
        <taxon>Halobacteria</taxon>
        <taxon>Halobacteriales</taxon>
        <taxon>Natrialbaceae</taxon>
        <taxon>Natronorubrum</taxon>
    </lineage>
</organism>
<dbReference type="InterPro" id="IPR013341">
    <property type="entry name" value="Mandelate_racemase_N_dom"/>
</dbReference>
<dbReference type="AlphaFoldDB" id="A0A1G8YVU7"/>
<dbReference type="InterPro" id="IPR036849">
    <property type="entry name" value="Enolase-like_C_sf"/>
</dbReference>
<evidence type="ECO:0000313" key="6">
    <source>
        <dbReference type="Proteomes" id="UP000198882"/>
    </source>
</evidence>